<evidence type="ECO:0000256" key="1">
    <source>
        <dbReference type="ARBA" id="ARBA00022723"/>
    </source>
</evidence>
<keyword evidence="4" id="KW-0862">Zinc</keyword>
<dbReference type="SMART" id="SM00355">
    <property type="entry name" value="ZnF_C2H2"/>
    <property type="match status" value="3"/>
</dbReference>
<proteinExistence type="predicted"/>
<evidence type="ECO:0000256" key="4">
    <source>
        <dbReference type="ARBA" id="ARBA00022833"/>
    </source>
</evidence>
<organism evidence="8 9">
    <name type="scientific">Oikopleura dioica</name>
    <name type="common">Tunicate</name>
    <dbReference type="NCBI Taxonomy" id="34765"/>
    <lineage>
        <taxon>Eukaryota</taxon>
        <taxon>Metazoa</taxon>
        <taxon>Chordata</taxon>
        <taxon>Tunicata</taxon>
        <taxon>Appendicularia</taxon>
        <taxon>Copelata</taxon>
        <taxon>Oikopleuridae</taxon>
        <taxon>Oikopleura</taxon>
    </lineage>
</organism>
<feature type="domain" description="C2H2-type" evidence="7">
    <location>
        <begin position="96"/>
        <end position="125"/>
    </location>
</feature>
<name>A0ABN7RU17_OIKDI</name>
<reference evidence="8 9" key="1">
    <citation type="submission" date="2021-04" db="EMBL/GenBank/DDBJ databases">
        <authorList>
            <person name="Bliznina A."/>
        </authorList>
    </citation>
    <scope>NUCLEOTIDE SEQUENCE [LARGE SCALE GENOMIC DNA]</scope>
</reference>
<dbReference type="PROSITE" id="PS50157">
    <property type="entry name" value="ZINC_FINGER_C2H2_2"/>
    <property type="match status" value="3"/>
</dbReference>
<accession>A0ABN7RU17</accession>
<feature type="region of interest" description="Disordered" evidence="6">
    <location>
        <begin position="40"/>
        <end position="75"/>
    </location>
</feature>
<evidence type="ECO:0000256" key="2">
    <source>
        <dbReference type="ARBA" id="ARBA00022737"/>
    </source>
</evidence>
<evidence type="ECO:0000313" key="8">
    <source>
        <dbReference type="EMBL" id="CAG5083110.1"/>
    </source>
</evidence>
<evidence type="ECO:0000259" key="7">
    <source>
        <dbReference type="PROSITE" id="PS50157"/>
    </source>
</evidence>
<evidence type="ECO:0000256" key="6">
    <source>
        <dbReference type="SAM" id="MobiDB-lite"/>
    </source>
</evidence>
<feature type="domain" description="C2H2-type" evidence="7">
    <location>
        <begin position="66"/>
        <end position="95"/>
    </location>
</feature>
<evidence type="ECO:0000256" key="3">
    <source>
        <dbReference type="ARBA" id="ARBA00022771"/>
    </source>
</evidence>
<protein>
    <submittedName>
        <fullName evidence="8">Oidioi.mRNA.OKI2018_I69.PAR.g10281.t1.cds</fullName>
    </submittedName>
</protein>
<dbReference type="EMBL" id="OU015568">
    <property type="protein sequence ID" value="CAG5083110.1"/>
    <property type="molecule type" value="Genomic_DNA"/>
</dbReference>
<evidence type="ECO:0000256" key="5">
    <source>
        <dbReference type="PROSITE-ProRule" id="PRU00042"/>
    </source>
</evidence>
<sequence length="183" mass="20962">MDRSDAEDMEENGEEYLRPIRTSVIRCGPLYRPASVGTPEICDDSMSSSTDEPPVAQPARSGLRPHQCTEPGCGKSYKKKSHLTAHLRTHSGERPYHCTWEDCGKRFARSDELSRHRKVHTGEKPFQCPVCMRRFMRSDHLTKHARRHIHSLPKYLPSWHQVMAQLQDMARRRAQATGKATPS</sequence>
<dbReference type="PANTHER" id="PTHR23235">
    <property type="entry name" value="KRUEPPEL-LIKE TRANSCRIPTION FACTOR"/>
    <property type="match status" value="1"/>
</dbReference>
<gene>
    <name evidence="8" type="ORF">OKIOD_LOCUS1839</name>
</gene>
<keyword evidence="1" id="KW-0479">Metal-binding</keyword>
<feature type="domain" description="C2H2-type" evidence="7">
    <location>
        <begin position="126"/>
        <end position="153"/>
    </location>
</feature>
<dbReference type="Proteomes" id="UP001158576">
    <property type="component" value="Chromosome PAR"/>
</dbReference>
<dbReference type="Gene3D" id="3.30.160.60">
    <property type="entry name" value="Classic Zinc Finger"/>
    <property type="match status" value="3"/>
</dbReference>
<dbReference type="Pfam" id="PF00096">
    <property type="entry name" value="zf-C2H2"/>
    <property type="match status" value="3"/>
</dbReference>
<dbReference type="PROSITE" id="PS00028">
    <property type="entry name" value="ZINC_FINGER_C2H2_1"/>
    <property type="match status" value="3"/>
</dbReference>
<keyword evidence="2" id="KW-0677">Repeat</keyword>
<keyword evidence="9" id="KW-1185">Reference proteome</keyword>
<dbReference type="InterPro" id="IPR036236">
    <property type="entry name" value="Znf_C2H2_sf"/>
</dbReference>
<dbReference type="PANTHER" id="PTHR23235:SF120">
    <property type="entry name" value="KRUPPEL-LIKE FACTOR 15"/>
    <property type="match status" value="1"/>
</dbReference>
<evidence type="ECO:0000313" key="9">
    <source>
        <dbReference type="Proteomes" id="UP001158576"/>
    </source>
</evidence>
<dbReference type="InterPro" id="IPR013087">
    <property type="entry name" value="Znf_C2H2_type"/>
</dbReference>
<keyword evidence="3 5" id="KW-0863">Zinc-finger</keyword>
<dbReference type="SUPFAM" id="SSF57667">
    <property type="entry name" value="beta-beta-alpha zinc fingers"/>
    <property type="match status" value="1"/>
</dbReference>